<dbReference type="EMBL" id="CAWUPB010000903">
    <property type="protein sequence ID" value="CAK7328670.1"/>
    <property type="molecule type" value="Genomic_DNA"/>
</dbReference>
<evidence type="ECO:0000313" key="2">
    <source>
        <dbReference type="EMBL" id="CAK7328670.1"/>
    </source>
</evidence>
<feature type="region of interest" description="Disordered" evidence="1">
    <location>
        <begin position="1"/>
        <end position="26"/>
    </location>
</feature>
<feature type="region of interest" description="Disordered" evidence="1">
    <location>
        <begin position="55"/>
        <end position="122"/>
    </location>
</feature>
<protein>
    <submittedName>
        <fullName evidence="2">Uncharacterized protein</fullName>
    </submittedName>
</protein>
<gene>
    <name evidence="2" type="ORF">DCAF_LOCUS6398</name>
</gene>
<evidence type="ECO:0000256" key="1">
    <source>
        <dbReference type="SAM" id="MobiDB-lite"/>
    </source>
</evidence>
<dbReference type="Proteomes" id="UP001314170">
    <property type="component" value="Unassembled WGS sequence"/>
</dbReference>
<comment type="caution">
    <text evidence="2">The sequence shown here is derived from an EMBL/GenBank/DDBJ whole genome shotgun (WGS) entry which is preliminary data.</text>
</comment>
<feature type="compositionally biased region" description="Polar residues" evidence="1">
    <location>
        <begin position="76"/>
        <end position="87"/>
    </location>
</feature>
<sequence length="122" mass="13485">MILFRPPPRGSGAERDARVRDAEGRVSYRGEKEPFFRPLHSQLIAKPSMLNKAQPYGARKKEGKRLLPSGHLLRPNSPTLAYRTTSMHEVGGSGRDPIRPGSPAYEIKEGVPPIEDGGKRSN</sequence>
<organism evidence="2 3">
    <name type="scientific">Dovyalis caffra</name>
    <dbReference type="NCBI Taxonomy" id="77055"/>
    <lineage>
        <taxon>Eukaryota</taxon>
        <taxon>Viridiplantae</taxon>
        <taxon>Streptophyta</taxon>
        <taxon>Embryophyta</taxon>
        <taxon>Tracheophyta</taxon>
        <taxon>Spermatophyta</taxon>
        <taxon>Magnoliopsida</taxon>
        <taxon>eudicotyledons</taxon>
        <taxon>Gunneridae</taxon>
        <taxon>Pentapetalae</taxon>
        <taxon>rosids</taxon>
        <taxon>fabids</taxon>
        <taxon>Malpighiales</taxon>
        <taxon>Salicaceae</taxon>
        <taxon>Flacourtieae</taxon>
        <taxon>Dovyalis</taxon>
    </lineage>
</organism>
<accession>A0AAV1R6U5</accession>
<dbReference type="AlphaFoldDB" id="A0AAV1R6U5"/>
<evidence type="ECO:0000313" key="3">
    <source>
        <dbReference type="Proteomes" id="UP001314170"/>
    </source>
</evidence>
<reference evidence="2 3" key="1">
    <citation type="submission" date="2024-01" db="EMBL/GenBank/DDBJ databases">
        <authorList>
            <person name="Waweru B."/>
        </authorList>
    </citation>
    <scope>NUCLEOTIDE SEQUENCE [LARGE SCALE GENOMIC DNA]</scope>
</reference>
<keyword evidence="3" id="KW-1185">Reference proteome</keyword>
<name>A0AAV1R6U5_9ROSI</name>
<feature type="compositionally biased region" description="Basic and acidic residues" evidence="1">
    <location>
        <begin position="12"/>
        <end position="26"/>
    </location>
</feature>
<proteinExistence type="predicted"/>